<dbReference type="InterPro" id="IPR011033">
    <property type="entry name" value="PRC_barrel-like_sf"/>
</dbReference>
<accession>A0A2T1E4V3</accession>
<comment type="caution">
    <text evidence="2">The sequence shown here is derived from an EMBL/GenBank/DDBJ whole genome shotgun (WGS) entry which is preliminary data.</text>
</comment>
<evidence type="ECO:0000313" key="2">
    <source>
        <dbReference type="EMBL" id="PSB27758.1"/>
    </source>
</evidence>
<evidence type="ECO:0000259" key="1">
    <source>
        <dbReference type="Pfam" id="PF05239"/>
    </source>
</evidence>
<dbReference type="EMBL" id="PVWK01000084">
    <property type="protein sequence ID" value="PSB27758.1"/>
    <property type="molecule type" value="Genomic_DNA"/>
</dbReference>
<keyword evidence="3" id="KW-1185">Reference proteome</keyword>
<sequence length="557" mass="60065">MRKGSDVIGKVVVTYDTGLKIERIRDLIFDQDNNQILGFLVQEKGVFHDAKVIPLEEVLAIGADAVVVSSEESVSRAHKHPEIKAILSHNNVLKGTKILTTDGLDLGTLVDLFFDNRSGAVAGYESSGGLFSDVYSGRSFVPAPKALKIGHDVAFVPPETAELMREQVGGLRGSVQAVGEKLQESADTANRKLHETADVASRRLQETAEAASIRLQEAGIAANAALQTSGDAASHKLQEAGGKFQDFDRGATATLTNQLVDPAEQRLFVVGRRTERDVFTPENTILLLQGQEVTLDSVERAEQLGLLSELYVATGGSLTEPLSRNVQQTATMVGERIQGTTQRATDSLRRSAAATAARTAIDQALGRRVSQTVRTPDGFIIAAPGQIVTPTVINDAKVYGKDVALLNAVGLAPAEAVRASADEAWLDGRSQLRDQTALAQANLNNFWQTLQQKAQELQGRSARAIKQQRIEQALGRPVTRVILDPQDNVILNVGELITHRAVRLADDGGVLNVLLGSVYMKEPTIDDRELRASEHGTAALEPHAQLHRLQEQAHAIS</sequence>
<feature type="domain" description="PRC-barrel" evidence="1">
    <location>
        <begin position="93"/>
        <end position="158"/>
    </location>
</feature>
<organism evidence="2 3">
    <name type="scientific">Stenomitos frigidus ULC18</name>
    <dbReference type="NCBI Taxonomy" id="2107698"/>
    <lineage>
        <taxon>Bacteria</taxon>
        <taxon>Bacillati</taxon>
        <taxon>Cyanobacteriota</taxon>
        <taxon>Cyanophyceae</taxon>
        <taxon>Leptolyngbyales</taxon>
        <taxon>Leptolyngbyaceae</taxon>
        <taxon>Stenomitos</taxon>
    </lineage>
</organism>
<protein>
    <recommendedName>
        <fullName evidence="1">PRC-barrel domain-containing protein</fullName>
    </recommendedName>
</protein>
<feature type="domain" description="PRC-barrel" evidence="1">
    <location>
        <begin position="3"/>
        <end position="70"/>
    </location>
</feature>
<dbReference type="SUPFAM" id="SSF50346">
    <property type="entry name" value="PRC-barrel domain"/>
    <property type="match status" value="2"/>
</dbReference>
<name>A0A2T1E4V3_9CYAN</name>
<reference evidence="2 3" key="2">
    <citation type="submission" date="2018-03" db="EMBL/GenBank/DDBJ databases">
        <title>The ancient ancestry and fast evolution of plastids.</title>
        <authorList>
            <person name="Moore K.R."/>
            <person name="Magnabosco C."/>
            <person name="Momper L."/>
            <person name="Gold D.A."/>
            <person name="Bosak T."/>
            <person name="Fournier G.P."/>
        </authorList>
    </citation>
    <scope>NUCLEOTIDE SEQUENCE [LARGE SCALE GENOMIC DNA]</scope>
    <source>
        <strain evidence="2 3">ULC18</strain>
    </source>
</reference>
<reference evidence="3" key="1">
    <citation type="submission" date="2018-02" db="EMBL/GenBank/DDBJ databases">
        <authorList>
            <person name="Moore K."/>
            <person name="Momper L."/>
        </authorList>
    </citation>
    <scope>NUCLEOTIDE SEQUENCE [LARGE SCALE GENOMIC DNA]</scope>
    <source>
        <strain evidence="3">ULC18</strain>
    </source>
</reference>
<dbReference type="InterPro" id="IPR027275">
    <property type="entry name" value="PRC-brl_dom"/>
</dbReference>
<dbReference type="AlphaFoldDB" id="A0A2T1E4V3"/>
<dbReference type="OrthoDB" id="463452at2"/>
<dbReference type="Pfam" id="PF05239">
    <property type="entry name" value="PRC"/>
    <property type="match status" value="2"/>
</dbReference>
<dbReference type="Proteomes" id="UP000239576">
    <property type="component" value="Unassembled WGS sequence"/>
</dbReference>
<dbReference type="Gene3D" id="2.30.30.240">
    <property type="entry name" value="PRC-barrel domain"/>
    <property type="match status" value="1"/>
</dbReference>
<dbReference type="RefSeq" id="WP_106257168.1">
    <property type="nucleotide sequence ID" value="NZ_CAWNSW010000089.1"/>
</dbReference>
<gene>
    <name evidence="2" type="ORF">C7B82_15330</name>
</gene>
<proteinExistence type="predicted"/>
<evidence type="ECO:0000313" key="3">
    <source>
        <dbReference type="Proteomes" id="UP000239576"/>
    </source>
</evidence>